<protein>
    <submittedName>
        <fullName evidence="1">Uncharacterized protein</fullName>
    </submittedName>
</protein>
<evidence type="ECO:0000313" key="1">
    <source>
        <dbReference type="EMBL" id="GAA4635526.1"/>
    </source>
</evidence>
<keyword evidence="2" id="KW-1185">Reference proteome</keyword>
<dbReference type="Proteomes" id="UP001501442">
    <property type="component" value="Unassembled WGS sequence"/>
</dbReference>
<accession>A0ABP8UMT6</accession>
<name>A0ABP8UMT6_9ACTN</name>
<dbReference type="EMBL" id="BAABHK010000015">
    <property type="protein sequence ID" value="GAA4635526.1"/>
    <property type="molecule type" value="Genomic_DNA"/>
</dbReference>
<dbReference type="RefSeq" id="WP_345438472.1">
    <property type="nucleotide sequence ID" value="NZ_BAABHK010000015.1"/>
</dbReference>
<gene>
    <name evidence="1" type="ORF">GCM10023196_081370</name>
</gene>
<sequence>MSAQATRLSRPGRFWRSLSAAGVIALLLIASAYGDDDDFPVGPMVQFAFSVPPAGEIRSHWLEADTTTGAHIKLSMSALGAGLKRAEVEGQMGRFVRDPSLLQGIADAQRRLHPGQPAFSRLYVIMKVTKLDHGRPAGDTVQTVVTWDVR</sequence>
<organism evidence="1 2">
    <name type="scientific">Actinoallomurus vinaceus</name>
    <dbReference type="NCBI Taxonomy" id="1080074"/>
    <lineage>
        <taxon>Bacteria</taxon>
        <taxon>Bacillati</taxon>
        <taxon>Actinomycetota</taxon>
        <taxon>Actinomycetes</taxon>
        <taxon>Streptosporangiales</taxon>
        <taxon>Thermomonosporaceae</taxon>
        <taxon>Actinoallomurus</taxon>
    </lineage>
</organism>
<proteinExistence type="predicted"/>
<reference evidence="2" key="1">
    <citation type="journal article" date="2019" name="Int. J. Syst. Evol. Microbiol.">
        <title>The Global Catalogue of Microorganisms (GCM) 10K type strain sequencing project: providing services to taxonomists for standard genome sequencing and annotation.</title>
        <authorList>
            <consortium name="The Broad Institute Genomics Platform"/>
            <consortium name="The Broad Institute Genome Sequencing Center for Infectious Disease"/>
            <person name="Wu L."/>
            <person name="Ma J."/>
        </authorList>
    </citation>
    <scope>NUCLEOTIDE SEQUENCE [LARGE SCALE GENOMIC DNA]</scope>
    <source>
        <strain evidence="2">JCM 17939</strain>
    </source>
</reference>
<evidence type="ECO:0000313" key="2">
    <source>
        <dbReference type="Proteomes" id="UP001501442"/>
    </source>
</evidence>
<comment type="caution">
    <text evidence="1">The sequence shown here is derived from an EMBL/GenBank/DDBJ whole genome shotgun (WGS) entry which is preliminary data.</text>
</comment>